<dbReference type="AlphaFoldDB" id="A0A087SD29"/>
<reference evidence="2 3" key="1">
    <citation type="journal article" date="2014" name="BMC Genomics">
        <title>Oil accumulation mechanisms of the oleaginous microalga Chlorella protothecoides revealed through its genome, transcriptomes, and proteomes.</title>
        <authorList>
            <person name="Gao C."/>
            <person name="Wang Y."/>
            <person name="Shen Y."/>
            <person name="Yan D."/>
            <person name="He X."/>
            <person name="Dai J."/>
            <person name="Wu Q."/>
        </authorList>
    </citation>
    <scope>NUCLEOTIDE SEQUENCE [LARGE SCALE GENOMIC DNA]</scope>
    <source>
        <strain evidence="2 3">0710</strain>
    </source>
</reference>
<feature type="compositionally biased region" description="Acidic residues" evidence="1">
    <location>
        <begin position="26"/>
        <end position="52"/>
    </location>
</feature>
<evidence type="ECO:0000313" key="3">
    <source>
        <dbReference type="Proteomes" id="UP000028924"/>
    </source>
</evidence>
<dbReference type="GeneID" id="23614283"/>
<evidence type="ECO:0000313" key="2">
    <source>
        <dbReference type="EMBL" id="KFM23633.1"/>
    </source>
</evidence>
<feature type="compositionally biased region" description="Acidic residues" evidence="1">
    <location>
        <begin position="107"/>
        <end position="127"/>
    </location>
</feature>
<proteinExistence type="predicted"/>
<dbReference type="RefSeq" id="XP_011396507.1">
    <property type="nucleotide sequence ID" value="XM_011398205.1"/>
</dbReference>
<feature type="compositionally biased region" description="Acidic residues" evidence="1">
    <location>
        <begin position="142"/>
        <end position="164"/>
    </location>
</feature>
<accession>A0A087SD29</accession>
<keyword evidence="3" id="KW-1185">Reference proteome</keyword>
<dbReference type="KEGG" id="apro:F751_2892"/>
<gene>
    <name evidence="2" type="ORF">F751_2892</name>
</gene>
<protein>
    <submittedName>
        <fullName evidence="2">Uncharacterized protein</fullName>
    </submittedName>
</protein>
<name>A0A087SD29_AUXPR</name>
<dbReference type="Proteomes" id="UP000028924">
    <property type="component" value="Unassembled WGS sequence"/>
</dbReference>
<feature type="region of interest" description="Disordered" evidence="1">
    <location>
        <begin position="25"/>
        <end position="81"/>
    </location>
</feature>
<organism evidence="2 3">
    <name type="scientific">Auxenochlorella protothecoides</name>
    <name type="common">Green microalga</name>
    <name type="synonym">Chlorella protothecoides</name>
    <dbReference type="NCBI Taxonomy" id="3075"/>
    <lineage>
        <taxon>Eukaryota</taxon>
        <taxon>Viridiplantae</taxon>
        <taxon>Chlorophyta</taxon>
        <taxon>core chlorophytes</taxon>
        <taxon>Trebouxiophyceae</taxon>
        <taxon>Chlorellales</taxon>
        <taxon>Chlorellaceae</taxon>
        <taxon>Auxenochlorella</taxon>
    </lineage>
</organism>
<sequence length="164" mass="18116">MMAVLPAAAPVLGDDRFILECPAVDAETEEASEAEEEFDPEDEDEEEEEEPGTEALLAKEPLSDDEEDYAVSAGRRPGVDSDLLVRPFSWHTQLPAAVPITACTMAQEEEEPADEDLLDSDEDEEDAPTPPPSKRKRTSQAAEEEDLEEEDEDDEDDSDFEGDE</sequence>
<dbReference type="EMBL" id="KL662095">
    <property type="protein sequence ID" value="KFM23633.1"/>
    <property type="molecule type" value="Genomic_DNA"/>
</dbReference>
<evidence type="ECO:0000256" key="1">
    <source>
        <dbReference type="SAM" id="MobiDB-lite"/>
    </source>
</evidence>
<feature type="region of interest" description="Disordered" evidence="1">
    <location>
        <begin position="101"/>
        <end position="164"/>
    </location>
</feature>